<sequence length="291" mass="32402">MSAAGAAALMDGRVSSSADDSLSHLLDTMDAKKTFLSTLGPYVPQVVTFRLQDEFFAVQKSILEKDPQSLLFLLASGHFCEDNQSTRTGSEAARAIEIPGKDPKCFGLLLNLLRGYKHAIPDEWMSVCEEEAAFYGLKKSWTERFGVVGEQFFHLFPRTRSVFTDRMRVLVGDYRSSGVHSVKFAISQDNQVALGVTAEKVRDENDLAYGCALYWSDGRITSIFSKTAVDVRTVGRPYASRVIQVVLDMSNHTLSWHESEELCVEMIRLPENNRYAFCCIAGPSSEVSIVE</sequence>
<dbReference type="Proteomes" id="UP000515908">
    <property type="component" value="Chromosome 02"/>
</dbReference>
<dbReference type="OrthoDB" id="271501at2759"/>
<dbReference type="AlphaFoldDB" id="S9WN28"/>
<dbReference type="Gene3D" id="3.30.710.10">
    <property type="entry name" value="Potassium Channel Kv1.1, Chain A"/>
    <property type="match status" value="1"/>
</dbReference>
<dbReference type="EMBL" id="LR877146">
    <property type="protein sequence ID" value="CAD2213472.1"/>
    <property type="molecule type" value="Genomic_DNA"/>
</dbReference>
<evidence type="ECO:0000313" key="1">
    <source>
        <dbReference type="EMBL" id="CAD2213472.1"/>
    </source>
</evidence>
<accession>S9WN28</accession>
<reference evidence="1 2" key="1">
    <citation type="submission" date="2020-08" db="EMBL/GenBank/DDBJ databases">
        <authorList>
            <person name="Newling K."/>
            <person name="Davey J."/>
            <person name="Forrester S."/>
        </authorList>
    </citation>
    <scope>NUCLEOTIDE SEQUENCE [LARGE SCALE GENOMIC DNA]</scope>
    <source>
        <strain evidence="2">Crithidia deanei Carvalho (ATCC PRA-265)</strain>
    </source>
</reference>
<dbReference type="Gene3D" id="2.60.120.920">
    <property type="match status" value="1"/>
</dbReference>
<dbReference type="SUPFAM" id="SSF54695">
    <property type="entry name" value="POZ domain"/>
    <property type="match status" value="1"/>
</dbReference>
<protein>
    <recommendedName>
        <fullName evidence="3">BTB/POZ domain containing protein</fullName>
    </recommendedName>
</protein>
<dbReference type="InterPro" id="IPR043136">
    <property type="entry name" value="B30.2/SPRY_sf"/>
</dbReference>
<organism evidence="1 2">
    <name type="scientific">Angomonas deanei</name>
    <dbReference type="NCBI Taxonomy" id="59799"/>
    <lineage>
        <taxon>Eukaryota</taxon>
        <taxon>Discoba</taxon>
        <taxon>Euglenozoa</taxon>
        <taxon>Kinetoplastea</taxon>
        <taxon>Metakinetoplastina</taxon>
        <taxon>Trypanosomatida</taxon>
        <taxon>Trypanosomatidae</taxon>
        <taxon>Strigomonadinae</taxon>
        <taxon>Angomonas</taxon>
    </lineage>
</organism>
<gene>
    <name evidence="1" type="ORF">ADEAN_000091300</name>
</gene>
<name>S9WN28_9TRYP</name>
<evidence type="ECO:0000313" key="2">
    <source>
        <dbReference type="Proteomes" id="UP000515908"/>
    </source>
</evidence>
<evidence type="ECO:0008006" key="3">
    <source>
        <dbReference type="Google" id="ProtNLM"/>
    </source>
</evidence>
<dbReference type="VEuPathDB" id="TriTrypDB:ADEAN_000091300"/>
<dbReference type="InterPro" id="IPR011333">
    <property type="entry name" value="SKP1/BTB/POZ_sf"/>
</dbReference>
<proteinExistence type="predicted"/>
<keyword evidence="2" id="KW-1185">Reference proteome</keyword>